<reference evidence="4 5" key="1">
    <citation type="submission" date="2014-06" db="EMBL/GenBank/DDBJ databases">
        <authorList>
            <person name="Bishop-Lilly K.A."/>
            <person name="Broomall S.M."/>
            <person name="Chain P.S."/>
            <person name="Chertkov O."/>
            <person name="Coyne S.R."/>
            <person name="Daligault H.E."/>
            <person name="Davenport K.W."/>
            <person name="Erkkila T."/>
            <person name="Frey K.G."/>
            <person name="Gibbons H.S."/>
            <person name="Gu W."/>
            <person name="Jaissle J."/>
            <person name="Johnson S.L."/>
            <person name="Koroleva G.I."/>
            <person name="Ladner J.T."/>
            <person name="Lo C.-C."/>
            <person name="Minogue T.D."/>
            <person name="Munk C."/>
            <person name="Palacios G.F."/>
            <person name="Redden C.L."/>
            <person name="Rosenzweig C.N."/>
            <person name="Scholz M.B."/>
            <person name="Teshima H."/>
            <person name="Xu Y."/>
        </authorList>
    </citation>
    <scope>NUCLEOTIDE SEQUENCE [LARGE SCALE GENOMIC DNA]</scope>
    <source>
        <strain evidence="4 5">DWS 37UF10B-2</strain>
    </source>
</reference>
<keyword evidence="1" id="KW-0813">Transport</keyword>
<proteinExistence type="predicted"/>
<comment type="caution">
    <text evidence="4">The sequence shown here is derived from an EMBL/GenBank/DDBJ whole genome shotgun (WGS) entry which is preliminary data.</text>
</comment>
<gene>
    <name evidence="4" type="ORF">DM43_3077</name>
</gene>
<protein>
    <recommendedName>
        <fullName evidence="6">Flagellar assembly protein FliH/Type III secretion system HrpE domain-containing protein</fullName>
    </recommendedName>
</protein>
<name>A0AA88Z201_BURCE</name>
<dbReference type="EMBL" id="JPGD01000005">
    <property type="protein sequence ID" value="KGB99179.1"/>
    <property type="molecule type" value="Genomic_DNA"/>
</dbReference>
<evidence type="ECO:0000256" key="2">
    <source>
        <dbReference type="ARBA" id="ARBA00022927"/>
    </source>
</evidence>
<dbReference type="GO" id="GO:0015031">
    <property type="term" value="P:protein transport"/>
    <property type="evidence" value="ECO:0007669"/>
    <property type="project" value="UniProtKB-KW"/>
</dbReference>
<dbReference type="AlphaFoldDB" id="A0AA88Z201"/>
<feature type="coiled-coil region" evidence="3">
    <location>
        <begin position="50"/>
        <end position="80"/>
    </location>
</feature>
<evidence type="ECO:0000256" key="1">
    <source>
        <dbReference type="ARBA" id="ARBA00022448"/>
    </source>
</evidence>
<dbReference type="Proteomes" id="UP000029575">
    <property type="component" value="Unassembled WGS sequence"/>
</dbReference>
<dbReference type="GO" id="GO:0005829">
    <property type="term" value="C:cytosol"/>
    <property type="evidence" value="ECO:0007669"/>
    <property type="project" value="TreeGrafter"/>
</dbReference>
<dbReference type="InterPro" id="IPR051472">
    <property type="entry name" value="T3SS_Stator/FliH"/>
</dbReference>
<dbReference type="RefSeq" id="WP_034206882.1">
    <property type="nucleotide sequence ID" value="NZ_KN150854.1"/>
</dbReference>
<accession>A0AA88Z201</accession>
<keyword evidence="3" id="KW-0175">Coiled coil</keyword>
<sequence length="238" mass="25286">MSTLLKAGSVHLGAARKSLGAAPLVPAVAPIGLPVAEPPPNATPSSDGIVDALETRLRELEKQNAQLKQQAEERERLAHRKGWDEGIAKGKAQAEHDHAAQLDALQNGIREALQSFDHRLDSIEALALDIARAALDKIFGDPSLHAALIAQTVRHHLSHIATGTVLGIEVSQANFPDSEQLRHAFDELITHDRVALDASAQLPAGACLIALTLGKLDASPARQYERIAGALASLRGQT</sequence>
<keyword evidence="2" id="KW-0653">Protein transport</keyword>
<dbReference type="PANTHER" id="PTHR34982:SF1">
    <property type="entry name" value="FLAGELLAR ASSEMBLY PROTEIN FLIH"/>
    <property type="match status" value="1"/>
</dbReference>
<evidence type="ECO:0008006" key="6">
    <source>
        <dbReference type="Google" id="ProtNLM"/>
    </source>
</evidence>
<evidence type="ECO:0000256" key="3">
    <source>
        <dbReference type="SAM" id="Coils"/>
    </source>
</evidence>
<dbReference type="PANTHER" id="PTHR34982">
    <property type="entry name" value="YOP PROTEINS TRANSLOCATION PROTEIN L"/>
    <property type="match status" value="1"/>
</dbReference>
<organism evidence="4 5">
    <name type="scientific">Burkholderia cepacia</name>
    <name type="common">Pseudomonas cepacia</name>
    <dbReference type="NCBI Taxonomy" id="292"/>
    <lineage>
        <taxon>Bacteria</taxon>
        <taxon>Pseudomonadati</taxon>
        <taxon>Pseudomonadota</taxon>
        <taxon>Betaproteobacteria</taxon>
        <taxon>Burkholderiales</taxon>
        <taxon>Burkholderiaceae</taxon>
        <taxon>Burkholderia</taxon>
        <taxon>Burkholderia cepacia complex</taxon>
    </lineage>
</organism>
<evidence type="ECO:0000313" key="4">
    <source>
        <dbReference type="EMBL" id="KGB99179.1"/>
    </source>
</evidence>
<evidence type="ECO:0000313" key="5">
    <source>
        <dbReference type="Proteomes" id="UP000029575"/>
    </source>
</evidence>